<dbReference type="Pfam" id="PF06123">
    <property type="entry name" value="CreD"/>
    <property type="match status" value="1"/>
</dbReference>
<name>A0ABU5MV71_9BACT</name>
<keyword evidence="3" id="KW-1185">Reference proteome</keyword>
<feature type="transmembrane region" description="Helical" evidence="1">
    <location>
        <begin position="385"/>
        <end position="402"/>
    </location>
</feature>
<reference evidence="2 3" key="1">
    <citation type="journal article" date="2024" name="Appl. Environ. Microbiol.">
        <title>Pontiella agarivorans sp. nov., a novel marine anaerobic bacterium capable of degrading macroalgal polysaccharides and fixing nitrogen.</title>
        <authorList>
            <person name="Liu N."/>
            <person name="Kivenson V."/>
            <person name="Peng X."/>
            <person name="Cui Z."/>
            <person name="Lankiewicz T.S."/>
            <person name="Gosselin K.M."/>
            <person name="English C.J."/>
            <person name="Blair E.M."/>
            <person name="O'Malley M.A."/>
            <person name="Valentine D.L."/>
        </authorList>
    </citation>
    <scope>NUCLEOTIDE SEQUENCE [LARGE SCALE GENOMIC DNA]</scope>
    <source>
        <strain evidence="2 3">NLcol2</strain>
    </source>
</reference>
<accession>A0ABU5MV71</accession>
<keyword evidence="1" id="KW-0472">Membrane</keyword>
<evidence type="ECO:0000313" key="2">
    <source>
        <dbReference type="EMBL" id="MDZ8118109.1"/>
    </source>
</evidence>
<dbReference type="PANTHER" id="PTHR30092:SF0">
    <property type="entry name" value="INNER MEMBRANE PROTEIN CRED"/>
    <property type="match status" value="1"/>
</dbReference>
<feature type="transmembrane region" description="Helical" evidence="1">
    <location>
        <begin position="356"/>
        <end position="378"/>
    </location>
</feature>
<dbReference type="Proteomes" id="UP001290861">
    <property type="component" value="Unassembled WGS sequence"/>
</dbReference>
<feature type="transmembrane region" description="Helical" evidence="1">
    <location>
        <begin position="332"/>
        <end position="350"/>
    </location>
</feature>
<dbReference type="PIRSF" id="PIRSF004548">
    <property type="entry name" value="CreD"/>
    <property type="match status" value="1"/>
</dbReference>
<dbReference type="EMBL" id="JARVCO010000007">
    <property type="protein sequence ID" value="MDZ8118109.1"/>
    <property type="molecule type" value="Genomic_DNA"/>
</dbReference>
<dbReference type="NCBIfam" id="NF008712">
    <property type="entry name" value="PRK11715.1-1"/>
    <property type="match status" value="1"/>
</dbReference>
<organism evidence="2 3">
    <name type="scientific">Pontiella agarivorans</name>
    <dbReference type="NCBI Taxonomy" id="3038953"/>
    <lineage>
        <taxon>Bacteria</taxon>
        <taxon>Pseudomonadati</taxon>
        <taxon>Kiritimatiellota</taxon>
        <taxon>Kiritimatiellia</taxon>
        <taxon>Kiritimatiellales</taxon>
        <taxon>Pontiellaceae</taxon>
        <taxon>Pontiella</taxon>
    </lineage>
</organism>
<keyword evidence="1" id="KW-0812">Transmembrane</keyword>
<gene>
    <name evidence="2" type="primary">creD</name>
    <name evidence="2" type="ORF">P9H32_05655</name>
</gene>
<protein>
    <submittedName>
        <fullName evidence="2">Cell envelope integrity protein CreD</fullName>
    </submittedName>
</protein>
<evidence type="ECO:0000313" key="3">
    <source>
        <dbReference type="Proteomes" id="UP001290861"/>
    </source>
</evidence>
<evidence type="ECO:0000256" key="1">
    <source>
        <dbReference type="SAM" id="Phobius"/>
    </source>
</evidence>
<feature type="transmembrane region" description="Helical" evidence="1">
    <location>
        <begin position="408"/>
        <end position="426"/>
    </location>
</feature>
<proteinExistence type="predicted"/>
<keyword evidence="1" id="KW-1133">Transmembrane helix</keyword>
<dbReference type="PANTHER" id="PTHR30092">
    <property type="entry name" value="INNER MEMBRANE PROTEIN CRED"/>
    <property type="match status" value="1"/>
</dbReference>
<dbReference type="RefSeq" id="WP_322607908.1">
    <property type="nucleotide sequence ID" value="NZ_JARVCO010000007.1"/>
</dbReference>
<dbReference type="InterPro" id="IPR010364">
    <property type="entry name" value="Uncharacterised_IM_CreD"/>
</dbReference>
<comment type="caution">
    <text evidence="2">The sequence shown here is derived from an EMBL/GenBank/DDBJ whole genome shotgun (WGS) entry which is preliminary data.</text>
</comment>
<feature type="transmembrane region" description="Helical" evidence="1">
    <location>
        <begin position="304"/>
        <end position="325"/>
    </location>
</feature>
<sequence length="442" mass="49432">MRKNMVLKLLVLFLISMGMLIALSSIDGLARERKDRSAAVQRNIAESYARSQRIIGPVFTVQFRECWNERKYNRETDTWYEEELSADRIHVVYPARYAYSGKMEVEERYRGIFKANIFQTEGAIEGEVVFPEWESLRTRQGSGLELLSVEAHMILSDLRGLTRVPAFFWQDKTLEIEPGSELDFAGSGIHTTLPESAELFGARFGFEVELAVHGMGEVTFVPVGDQNCIRLSSAWPHPSFTGDFLATERTVSENGFSAEWNVNGLASTVQQDLSHARKGRLQEMGVSLMDPVNVYSLTDRALKYGFLFIFITFAAFFLFEMLAALRIHPVQYVFVGLAQAVFFLLLLSLSEHIGYGFSYLTATVATVLLITVYLCHVLCGVGRGGLFGGLLLLLYGVLYALLQSEDHALVAGSALVFGLIALTMMLTRKVDWYTLSAKSGQP</sequence>